<reference evidence="2" key="1">
    <citation type="submission" date="2023-08" db="EMBL/GenBank/DDBJ databases">
        <authorList>
            <person name="Chen Y."/>
            <person name="Shah S."/>
            <person name="Dougan E. K."/>
            <person name="Thang M."/>
            <person name="Chan C."/>
        </authorList>
    </citation>
    <scope>NUCLEOTIDE SEQUENCE</scope>
</reference>
<feature type="region of interest" description="Disordered" evidence="1">
    <location>
        <begin position="137"/>
        <end position="192"/>
    </location>
</feature>
<feature type="region of interest" description="Disordered" evidence="1">
    <location>
        <begin position="319"/>
        <end position="338"/>
    </location>
</feature>
<dbReference type="EMBL" id="CAUJNA010000671">
    <property type="protein sequence ID" value="CAJ1379994.1"/>
    <property type="molecule type" value="Genomic_DNA"/>
</dbReference>
<feature type="region of interest" description="Disordered" evidence="1">
    <location>
        <begin position="625"/>
        <end position="709"/>
    </location>
</feature>
<feature type="compositionally biased region" description="Basic and acidic residues" evidence="1">
    <location>
        <begin position="170"/>
        <end position="182"/>
    </location>
</feature>
<dbReference type="Gene3D" id="3.30.420.10">
    <property type="entry name" value="Ribonuclease H-like superfamily/Ribonuclease H"/>
    <property type="match status" value="1"/>
</dbReference>
<feature type="compositionally biased region" description="Basic and acidic residues" evidence="1">
    <location>
        <begin position="319"/>
        <end position="337"/>
    </location>
</feature>
<gene>
    <name evidence="2" type="ORF">EVOR1521_LOCUS8065</name>
</gene>
<sequence length="980" mass="108846">MFCPDPDLTGITTIRSVSLSQELADLGGTWTQVNEQCWALKSFGSSFVDVSANLPTAQLQFRTTLVYVNSEWQMIEFGTSIESMVRADCQIPELEGPSPLITFGCKIMMSCEQMGFTVLENEFHGLTAADVQETLPDEMHQPSAPSGLNADGSEPLREEPEGPETPSAEEVERTDLAARDASPEVPASLTIDDITVTSDSPLRDLREACRLWGLGKSGGKATIYDRLVRHWRMIKLKEQHQVMLQGQAEQAREPLELPLPKMPSADAVKKHVLTHLPFAPWCQYCTQYKARDRRHQGRVGDMRSRSVISMDFCYTGRHADQREEPAQDEDHPDEKTDKKARKLVTLVLHDRQTRFLEAIPVEQKGTQRWLRYLCKEICRFASMLGYNDVVLKSDSEPTMRCLQEMVTTQRLQVGMSTKNEYNASHDHASNGAVEQAIQSLRQQAQLLLQQYEDGAQVRVQSTSPIHSWAWKHAAFLLNRYNAPDGQTAFERAFQMPYSGSIVQFGEAVFARVQQRSKGDPRFIRGLWLTKLASNDAHCVVTAGGQLVASRTIKRTPAVWDKSLDGALTQHSWCYPGLMSGLVVFAKPATLTAKPVETFVPLHDDGAPLESLLSDELVVNKEIVVQDEAASDPPSSPAERRNSSTSESTSDAEASNDPGFFQSVLEPVGEDMEVTASAPASGSSRAADADPVDERPHKQAKIDSAKRARLAAPPMHAGNVSMVTKELTGVCMIGGEALGHADEPSATAFAEEDLEFLEAYDDSWEFDQMTEDIKPSKEEAESLYFPGGAYEPELAADALQDVDNLADRVEISRLVDMGALEPLALGVHSLPDHRHLGARFVRTWRPKMVGNELKQLRRSRIVAKEFAWLDPDREHLFAPASSSTVSRIIPALFVHNRTPLVKHQEQFHLMSMDVRDAYLTCAQKHKTVVTLEVDGEKRSFALHKSFPASEMAAAIGGQSSLSISQHARQLNLALRTHHFSR</sequence>
<organism evidence="2 3">
    <name type="scientific">Effrenium voratum</name>
    <dbReference type="NCBI Taxonomy" id="2562239"/>
    <lineage>
        <taxon>Eukaryota</taxon>
        <taxon>Sar</taxon>
        <taxon>Alveolata</taxon>
        <taxon>Dinophyceae</taxon>
        <taxon>Suessiales</taxon>
        <taxon>Symbiodiniaceae</taxon>
        <taxon>Effrenium</taxon>
    </lineage>
</organism>
<feature type="compositionally biased region" description="Low complexity" evidence="1">
    <location>
        <begin position="675"/>
        <end position="685"/>
    </location>
</feature>
<keyword evidence="3" id="KW-1185">Reference proteome</keyword>
<feature type="compositionally biased region" description="Basic and acidic residues" evidence="1">
    <location>
        <begin position="691"/>
        <end position="705"/>
    </location>
</feature>
<feature type="compositionally biased region" description="Low complexity" evidence="1">
    <location>
        <begin position="642"/>
        <end position="656"/>
    </location>
</feature>
<dbReference type="InterPro" id="IPR036397">
    <property type="entry name" value="RNaseH_sf"/>
</dbReference>
<evidence type="ECO:0000256" key="1">
    <source>
        <dbReference type="SAM" id="MobiDB-lite"/>
    </source>
</evidence>
<proteinExistence type="predicted"/>
<dbReference type="GO" id="GO:0003676">
    <property type="term" value="F:nucleic acid binding"/>
    <property type="evidence" value="ECO:0007669"/>
    <property type="project" value="InterPro"/>
</dbReference>
<dbReference type="AlphaFoldDB" id="A0AA36MTS1"/>
<accession>A0AA36MTS1</accession>
<evidence type="ECO:0000313" key="3">
    <source>
        <dbReference type="Proteomes" id="UP001178507"/>
    </source>
</evidence>
<name>A0AA36MTS1_9DINO</name>
<evidence type="ECO:0000313" key="2">
    <source>
        <dbReference type="EMBL" id="CAJ1379994.1"/>
    </source>
</evidence>
<protein>
    <submittedName>
        <fullName evidence="2">Uncharacterized protein</fullName>
    </submittedName>
</protein>
<dbReference type="Proteomes" id="UP001178507">
    <property type="component" value="Unassembled WGS sequence"/>
</dbReference>
<comment type="caution">
    <text evidence="2">The sequence shown here is derived from an EMBL/GenBank/DDBJ whole genome shotgun (WGS) entry which is preliminary data.</text>
</comment>